<organism evidence="3 4">
    <name type="scientific">Candidatus Venteria ishoeyi</name>
    <dbReference type="NCBI Taxonomy" id="1899563"/>
    <lineage>
        <taxon>Bacteria</taxon>
        <taxon>Pseudomonadati</taxon>
        <taxon>Pseudomonadota</taxon>
        <taxon>Gammaproteobacteria</taxon>
        <taxon>Thiotrichales</taxon>
        <taxon>Thiotrichaceae</taxon>
        <taxon>Venteria</taxon>
    </lineage>
</organism>
<accession>A0A1H6FB81</accession>
<reference evidence="3 4" key="1">
    <citation type="submission" date="2016-10" db="EMBL/GenBank/DDBJ databases">
        <authorList>
            <person name="de Groot N.N."/>
        </authorList>
    </citation>
    <scope>NUCLEOTIDE SEQUENCE [LARGE SCALE GENOMIC DNA]</scope>
    <source>
        <strain evidence="3">MBHS1</strain>
    </source>
</reference>
<keyword evidence="2" id="KW-0203">Cytokinin biosynthesis</keyword>
<dbReference type="GO" id="GO:0008714">
    <property type="term" value="F:AMP nucleosidase activity"/>
    <property type="evidence" value="ECO:0007669"/>
    <property type="project" value="UniProtKB-EC"/>
</dbReference>
<evidence type="ECO:0000313" key="4">
    <source>
        <dbReference type="Proteomes" id="UP000236724"/>
    </source>
</evidence>
<protein>
    <recommendedName>
        <fullName evidence="2">Cytokinin riboside 5'-monophosphate phosphoribohydrolase</fullName>
        <ecNumber evidence="2">3.2.2.n1</ecNumber>
    </recommendedName>
</protein>
<proteinExistence type="inferred from homology"/>
<dbReference type="InterPro" id="IPR031100">
    <property type="entry name" value="LOG_fam"/>
</dbReference>
<dbReference type="InterPro" id="IPR052341">
    <property type="entry name" value="LOG_family_nucleotidases"/>
</dbReference>
<dbReference type="Pfam" id="PF03641">
    <property type="entry name" value="Lysine_decarbox"/>
    <property type="match status" value="1"/>
</dbReference>
<dbReference type="GO" id="GO:0009691">
    <property type="term" value="P:cytokinin biosynthetic process"/>
    <property type="evidence" value="ECO:0007669"/>
    <property type="project" value="UniProtKB-UniRule"/>
</dbReference>
<sequence>MKLTPYSAYVKIPPMKHNIHNRLHQDSSDPMALSRESWRVFQIMTEFVEGFERLSNISPTVTIFGSARFPPEHPYYQLTEEIGRSLSESGFSVVSGGGPGIMEAANKGCFAGPSPSVGLNIQLPHEQSGNPYQDISLSFRHFFARKVMFVKHASAYVVLPGGFGTLDELAEILTLVQTGKTRKIPIILVGSDFWQGFIDWVQVSMRDAQKTISPEDMDLFQMVDDAQSVVDLIFSYYERRSFEPSAEERDMLSYL</sequence>
<dbReference type="Gene3D" id="3.40.50.450">
    <property type="match status" value="1"/>
</dbReference>
<comment type="similarity">
    <text evidence="2">Belongs to the LOG family.</text>
</comment>
<dbReference type="SUPFAM" id="SSF102405">
    <property type="entry name" value="MCP/YpsA-like"/>
    <property type="match status" value="1"/>
</dbReference>
<comment type="catalytic activity">
    <reaction evidence="1">
        <text>AMP + H2O = D-ribose 5-phosphate + adenine</text>
        <dbReference type="Rhea" id="RHEA:20129"/>
        <dbReference type="ChEBI" id="CHEBI:15377"/>
        <dbReference type="ChEBI" id="CHEBI:16708"/>
        <dbReference type="ChEBI" id="CHEBI:78346"/>
        <dbReference type="ChEBI" id="CHEBI:456215"/>
        <dbReference type="EC" id="3.2.2.4"/>
    </reaction>
</comment>
<gene>
    <name evidence="3" type="primary">fas6</name>
    <name evidence="3" type="ORF">MBHS_03245</name>
</gene>
<dbReference type="GO" id="GO:0005829">
    <property type="term" value="C:cytosol"/>
    <property type="evidence" value="ECO:0007669"/>
    <property type="project" value="TreeGrafter"/>
</dbReference>
<evidence type="ECO:0000256" key="2">
    <source>
        <dbReference type="RuleBase" id="RU363015"/>
    </source>
</evidence>
<dbReference type="EC" id="3.2.2.n1" evidence="2"/>
<keyword evidence="4" id="KW-1185">Reference proteome</keyword>
<dbReference type="PANTHER" id="PTHR43393">
    <property type="entry name" value="CYTOKININ RIBOSIDE 5'-MONOPHOSPHATE PHOSPHORIBOHYDROLASE"/>
    <property type="match status" value="1"/>
</dbReference>
<dbReference type="AlphaFoldDB" id="A0A1H6FB81"/>
<dbReference type="PANTHER" id="PTHR43393:SF2">
    <property type="entry name" value="CYTOKININ RIBOSIDE 5'-MONOPHOSPHATE PHOSPHORIBOHYDROLASE"/>
    <property type="match status" value="1"/>
</dbReference>
<evidence type="ECO:0000256" key="1">
    <source>
        <dbReference type="ARBA" id="ARBA00000274"/>
    </source>
</evidence>
<dbReference type="InterPro" id="IPR005269">
    <property type="entry name" value="LOG"/>
</dbReference>
<dbReference type="NCBIfam" id="TIGR00730">
    <property type="entry name" value="Rossman fold protein, TIGR00730 family"/>
    <property type="match status" value="1"/>
</dbReference>
<keyword evidence="2" id="KW-0378">Hydrolase</keyword>
<evidence type="ECO:0000313" key="3">
    <source>
        <dbReference type="EMBL" id="SEH07370.1"/>
    </source>
</evidence>
<dbReference type="EMBL" id="FMSV02000529">
    <property type="protein sequence ID" value="SEH07370.1"/>
    <property type="molecule type" value="Genomic_DNA"/>
</dbReference>
<dbReference type="Proteomes" id="UP000236724">
    <property type="component" value="Unassembled WGS sequence"/>
</dbReference>
<name>A0A1H6FB81_9GAMM</name>